<gene>
    <name evidence="1" type="ORF">SDC9_144010</name>
</gene>
<protein>
    <submittedName>
        <fullName evidence="1">Uncharacterized protein</fullName>
    </submittedName>
</protein>
<name>A0A645E5R0_9ZZZZ</name>
<proteinExistence type="predicted"/>
<organism evidence="1">
    <name type="scientific">bioreactor metagenome</name>
    <dbReference type="NCBI Taxonomy" id="1076179"/>
    <lineage>
        <taxon>unclassified sequences</taxon>
        <taxon>metagenomes</taxon>
        <taxon>ecological metagenomes</taxon>
    </lineage>
</organism>
<sequence length="250" mass="27884">MQREAPGQPLILLPIEKIARDRAAQRGQMHPDLMGAAGMQFQAQQAAPFPRLQHLVFRKGRPARRVDHPLDARPVADGQIDNAFFLSRPAIHNSQVFPDKSIGMQQPLHALLDMGVFCGHHQPAGALIQAVHRAVDKSLRATQVGKHPVLQRFAALPGRDRGQRRRLIDDQDVRILPHHMQRLAAGSNPGARFRGKTKPQAFPCPQDVVCMAGDAVHQDMIRELHPLQLPVRYLQLPQRHAFHAAARQPG</sequence>
<reference evidence="1" key="1">
    <citation type="submission" date="2019-08" db="EMBL/GenBank/DDBJ databases">
        <authorList>
            <person name="Kucharzyk K."/>
            <person name="Murdoch R.W."/>
            <person name="Higgins S."/>
            <person name="Loffler F."/>
        </authorList>
    </citation>
    <scope>NUCLEOTIDE SEQUENCE</scope>
</reference>
<dbReference type="AlphaFoldDB" id="A0A645E5R0"/>
<comment type="caution">
    <text evidence="1">The sequence shown here is derived from an EMBL/GenBank/DDBJ whole genome shotgun (WGS) entry which is preliminary data.</text>
</comment>
<dbReference type="EMBL" id="VSSQ01043185">
    <property type="protein sequence ID" value="MPM96845.1"/>
    <property type="molecule type" value="Genomic_DNA"/>
</dbReference>
<accession>A0A645E5R0</accession>
<evidence type="ECO:0000313" key="1">
    <source>
        <dbReference type="EMBL" id="MPM96845.1"/>
    </source>
</evidence>